<dbReference type="InterPro" id="IPR002525">
    <property type="entry name" value="Transp_IS110-like_N"/>
</dbReference>
<accession>A0ABS7XLR1</accession>
<comment type="caution">
    <text evidence="4">The sequence shown here is derived from an EMBL/GenBank/DDBJ whole genome shotgun (WGS) entry which is preliminary data.</text>
</comment>
<feature type="domain" description="Transposase IS116/IS110/IS902 C-terminal" evidence="3">
    <location>
        <begin position="202"/>
        <end position="288"/>
    </location>
</feature>
<dbReference type="Pfam" id="PF01548">
    <property type="entry name" value="DEDD_Tnp_IS110"/>
    <property type="match status" value="1"/>
</dbReference>
<dbReference type="PANTHER" id="PTHR33055">
    <property type="entry name" value="TRANSPOSASE FOR INSERTION SEQUENCE ELEMENT IS1111A"/>
    <property type="match status" value="1"/>
</dbReference>
<gene>
    <name evidence="4" type="ORF">LB452_13395</name>
</gene>
<sequence length="329" mass="37971">MKTELKFIGIDVSKDTLDICILSHETESLVIKNQEKAITKFFKPLLKDSSIKHHICLENTGKYSWVLINVLAELECCFYVVNPLHLKRSLGLTRGKNDKIDAIRIARFIKKNHDETARFIPRRDVIEQLHILLSERRFRVNQKGQLTTKNKELKVLRDKKLAKQIKRDNDKLISEIILQIKRLERQIKELIKSDETLNKLQKQLKSVPGVGDILCWNLIVKTNEFKSIQDPRKLACYSGVAPFKNTSGTSIFGKNRVSNLADKSLKRLLHLGALSAIRLNNDLAVYYHRKVEEGKNKMSVLNAVRNKIIHIVFALIKNQTLYQNRLVTS</sequence>
<dbReference type="RefSeq" id="WP_224462243.1">
    <property type="nucleotide sequence ID" value="NZ_JAIQZE010000024.1"/>
</dbReference>
<dbReference type="Proteomes" id="UP001199314">
    <property type="component" value="Unassembled WGS sequence"/>
</dbReference>
<dbReference type="PANTHER" id="PTHR33055:SF3">
    <property type="entry name" value="PUTATIVE TRANSPOSASE FOR IS117-RELATED"/>
    <property type="match status" value="1"/>
</dbReference>
<feature type="coiled-coil region" evidence="1">
    <location>
        <begin position="173"/>
        <end position="203"/>
    </location>
</feature>
<dbReference type="EMBL" id="JAIQZE010000024">
    <property type="protein sequence ID" value="MBZ9779915.1"/>
    <property type="molecule type" value="Genomic_DNA"/>
</dbReference>
<evidence type="ECO:0000259" key="3">
    <source>
        <dbReference type="Pfam" id="PF02371"/>
    </source>
</evidence>
<organism evidence="4 5">
    <name type="scientific">Psychroflexus longus</name>
    <dbReference type="NCBI Taxonomy" id="2873596"/>
    <lineage>
        <taxon>Bacteria</taxon>
        <taxon>Pseudomonadati</taxon>
        <taxon>Bacteroidota</taxon>
        <taxon>Flavobacteriia</taxon>
        <taxon>Flavobacteriales</taxon>
        <taxon>Flavobacteriaceae</taxon>
        <taxon>Psychroflexus</taxon>
    </lineage>
</organism>
<proteinExistence type="predicted"/>
<reference evidence="5" key="1">
    <citation type="submission" date="2023-07" db="EMBL/GenBank/DDBJ databases">
        <title>Novel species isolated from saline lakes on Tibetan Plateau.</title>
        <authorList>
            <person name="Lu H."/>
        </authorList>
    </citation>
    <scope>NUCLEOTIDE SEQUENCE [LARGE SCALE GENOMIC DNA]</scope>
    <source>
        <strain evidence="5">CAK8W</strain>
    </source>
</reference>
<keyword evidence="5" id="KW-1185">Reference proteome</keyword>
<name>A0ABS7XLR1_9FLAO</name>
<evidence type="ECO:0000256" key="1">
    <source>
        <dbReference type="SAM" id="Coils"/>
    </source>
</evidence>
<evidence type="ECO:0000313" key="4">
    <source>
        <dbReference type="EMBL" id="MBZ9779915.1"/>
    </source>
</evidence>
<feature type="domain" description="Transposase IS110-like N-terminal" evidence="2">
    <location>
        <begin position="8"/>
        <end position="152"/>
    </location>
</feature>
<dbReference type="InterPro" id="IPR003346">
    <property type="entry name" value="Transposase_20"/>
</dbReference>
<dbReference type="Pfam" id="PF02371">
    <property type="entry name" value="Transposase_20"/>
    <property type="match status" value="1"/>
</dbReference>
<evidence type="ECO:0000313" key="5">
    <source>
        <dbReference type="Proteomes" id="UP001199314"/>
    </source>
</evidence>
<keyword evidence="1" id="KW-0175">Coiled coil</keyword>
<dbReference type="InterPro" id="IPR047650">
    <property type="entry name" value="Transpos_IS110"/>
</dbReference>
<protein>
    <submittedName>
        <fullName evidence="4">IS110 family transposase</fullName>
    </submittedName>
</protein>
<evidence type="ECO:0000259" key="2">
    <source>
        <dbReference type="Pfam" id="PF01548"/>
    </source>
</evidence>
<dbReference type="NCBIfam" id="NF033542">
    <property type="entry name" value="transpos_IS110"/>
    <property type="match status" value="1"/>
</dbReference>